<organism evidence="1 2">
    <name type="scientific">Hypocrea jecorina (strain ATCC 56765 / BCRC 32924 / NRRL 11460 / Rut C-30)</name>
    <name type="common">Trichoderma reesei</name>
    <dbReference type="NCBI Taxonomy" id="1344414"/>
    <lineage>
        <taxon>Eukaryota</taxon>
        <taxon>Fungi</taxon>
        <taxon>Dikarya</taxon>
        <taxon>Ascomycota</taxon>
        <taxon>Pezizomycotina</taxon>
        <taxon>Sordariomycetes</taxon>
        <taxon>Hypocreomycetidae</taxon>
        <taxon>Hypocreales</taxon>
        <taxon>Hypocreaceae</taxon>
        <taxon>Trichoderma</taxon>
    </lineage>
</organism>
<reference evidence="2" key="1">
    <citation type="journal article" date="2013" name="Ind. Biotechnol.">
        <title>Comparative genomics analysis of Trichoderma reesei strains.</title>
        <authorList>
            <person name="Koike H."/>
            <person name="Aerts A."/>
            <person name="LaButti K."/>
            <person name="Grigoriev I.V."/>
            <person name="Baker S.E."/>
        </authorList>
    </citation>
    <scope>NUCLEOTIDE SEQUENCE [LARGE SCALE GENOMIC DNA]</scope>
    <source>
        <strain evidence="2">ATCC 56765 / BCRC 32924 / NRRL 11460 / Rut C-30</strain>
    </source>
</reference>
<proteinExistence type="predicted"/>
<protein>
    <submittedName>
        <fullName evidence="1">Uncharacterized protein</fullName>
    </submittedName>
</protein>
<dbReference type="KEGG" id="trr:M419DRAFT_63825"/>
<evidence type="ECO:0000313" key="2">
    <source>
        <dbReference type="Proteomes" id="UP000024376"/>
    </source>
</evidence>
<sequence>PKNVYGIHNGKRIRIHRCVLQWREWSQKRGACHEHGVDEHGLTNPQHAHDFLLGYGCHCSGHEVNVSNDGILDGVQKQLLGAHDTSALVRVDHLEV</sequence>
<dbReference type="HOGENOM" id="CLU_2365247_0_0_1"/>
<accession>A0A024SCF9</accession>
<evidence type="ECO:0000313" key="1">
    <source>
        <dbReference type="EMBL" id="ETS03004.1"/>
    </source>
</evidence>
<feature type="non-terminal residue" evidence="1">
    <location>
        <position position="1"/>
    </location>
</feature>
<dbReference type="EMBL" id="KI911144">
    <property type="protein sequence ID" value="ETS03004.1"/>
    <property type="molecule type" value="Genomic_DNA"/>
</dbReference>
<dbReference type="AlphaFoldDB" id="A0A024SCF9"/>
<feature type="non-terminal residue" evidence="1">
    <location>
        <position position="96"/>
    </location>
</feature>
<name>A0A024SCF9_HYPJR</name>
<dbReference type="Proteomes" id="UP000024376">
    <property type="component" value="Unassembled WGS sequence"/>
</dbReference>
<gene>
    <name evidence="1" type="ORF">M419DRAFT_63825</name>
</gene>